<dbReference type="EMBL" id="SPDQ01000015">
    <property type="protein sequence ID" value="TFH79816.1"/>
    <property type="molecule type" value="Genomic_DNA"/>
</dbReference>
<keyword evidence="4" id="KW-1185">Reference proteome</keyword>
<dbReference type="Proteomes" id="UP000253720">
    <property type="component" value="Chromosome"/>
</dbReference>
<dbReference type="OrthoDB" id="6978274at2"/>
<accession>A0A345RQL4</accession>
<evidence type="ECO:0000313" key="5">
    <source>
        <dbReference type="Proteomes" id="UP000297555"/>
    </source>
</evidence>
<feature type="region of interest" description="Disordered" evidence="1">
    <location>
        <begin position="1"/>
        <end position="22"/>
    </location>
</feature>
<dbReference type="EMBL" id="CP029608">
    <property type="protein sequence ID" value="AXI61580.1"/>
    <property type="molecule type" value="Genomic_DNA"/>
</dbReference>
<evidence type="ECO:0000313" key="4">
    <source>
        <dbReference type="Proteomes" id="UP000253720"/>
    </source>
</evidence>
<evidence type="ECO:0000256" key="1">
    <source>
        <dbReference type="SAM" id="MobiDB-lite"/>
    </source>
</evidence>
<evidence type="ECO:0008006" key="6">
    <source>
        <dbReference type="Google" id="ProtNLM"/>
    </source>
</evidence>
<dbReference type="Pfam" id="PF19619">
    <property type="entry name" value="DUF6124"/>
    <property type="match status" value="1"/>
</dbReference>
<reference evidence="2 4" key="1">
    <citation type="submission" date="2018-05" db="EMBL/GenBank/DDBJ databases">
        <title>Complete genome sequence of Pseudomonas kribbensis 46-2(T).</title>
        <authorList>
            <person name="Jeong H."/>
            <person name="Lee S.-G."/>
            <person name="Rha E."/>
            <person name="Kim H."/>
        </authorList>
    </citation>
    <scope>NUCLEOTIDE SEQUENCE [LARGE SCALE GENOMIC DNA]</scope>
    <source>
        <strain evidence="2 4">46-2</strain>
    </source>
</reference>
<protein>
    <recommendedName>
        <fullName evidence="6">DUF3077 domain-containing protein</fullName>
    </recommendedName>
</protein>
<dbReference type="KEGG" id="pke:DLD99_14230"/>
<reference evidence="3 5" key="2">
    <citation type="submission" date="2019-03" db="EMBL/GenBank/DDBJ databases">
        <title>Draft genome sequence of humic substances-degrading Pseudomonas kribbensis CHA-19 from forest soil.</title>
        <authorList>
            <person name="Kim D."/>
        </authorList>
    </citation>
    <scope>NUCLEOTIDE SEQUENCE [LARGE SCALE GENOMIC DNA]</scope>
    <source>
        <strain evidence="3 5">CHA-19</strain>
    </source>
</reference>
<evidence type="ECO:0000313" key="3">
    <source>
        <dbReference type="EMBL" id="TFH79816.1"/>
    </source>
</evidence>
<proteinExistence type="predicted"/>
<name>A0A345RQL4_9PSED</name>
<sequence length="119" mass="12930">MIKPTPNPPETDPTSPYEFPDSKKFHDAAERALDHYLSPSSRVMSCCIDPEPMFRANPKYNTESLLANASESLGSATEMLNNFASTLEPSHRKTALGIAQVVMVAGLAVNQALDHVEVA</sequence>
<organism evidence="2 4">
    <name type="scientific">Pseudomonas kribbensis</name>
    <dbReference type="NCBI Taxonomy" id="1628086"/>
    <lineage>
        <taxon>Bacteria</taxon>
        <taxon>Pseudomonadati</taxon>
        <taxon>Pseudomonadota</taxon>
        <taxon>Gammaproteobacteria</taxon>
        <taxon>Pseudomonadales</taxon>
        <taxon>Pseudomonadaceae</taxon>
        <taxon>Pseudomonas</taxon>
    </lineage>
</organism>
<evidence type="ECO:0000313" key="2">
    <source>
        <dbReference type="EMBL" id="AXI61580.1"/>
    </source>
</evidence>
<gene>
    <name evidence="2" type="ORF">DLD99_14230</name>
    <name evidence="3" type="ORF">E4J90_14140</name>
</gene>
<dbReference type="RefSeq" id="WP_114882967.1">
    <property type="nucleotide sequence ID" value="NZ_CP029608.1"/>
</dbReference>
<feature type="compositionally biased region" description="Pro residues" evidence="1">
    <location>
        <begin position="1"/>
        <end position="11"/>
    </location>
</feature>
<dbReference type="AlphaFoldDB" id="A0A345RQL4"/>
<dbReference type="Proteomes" id="UP000297555">
    <property type="component" value="Unassembled WGS sequence"/>
</dbReference>